<name>X5IH80_STAAU</name>
<protein>
    <recommendedName>
        <fullName evidence="2">Endoribonuclease MazF</fullName>
    </recommendedName>
    <alternativeName>
        <fullName evidence="4">Toxin MazF</fullName>
    </alternativeName>
    <alternativeName>
        <fullName evidence="5">mRNA interferase MazF</fullName>
    </alternativeName>
</protein>
<dbReference type="RefSeq" id="WP_177240428.1">
    <property type="nucleotide sequence ID" value="NZ_FQIJ01000001.1"/>
</dbReference>
<keyword evidence="3" id="KW-1277">Toxin-antitoxin system</keyword>
<dbReference type="InterPro" id="IPR003477">
    <property type="entry name" value="PemK-like"/>
</dbReference>
<organism evidence="6">
    <name type="scientific">Staphylococcus aureus</name>
    <dbReference type="NCBI Taxonomy" id="1280"/>
    <lineage>
        <taxon>Bacteria</taxon>
        <taxon>Bacillati</taxon>
        <taxon>Bacillota</taxon>
        <taxon>Bacilli</taxon>
        <taxon>Bacillales</taxon>
        <taxon>Staphylococcaceae</taxon>
        <taxon>Staphylococcus</taxon>
    </lineage>
</organism>
<proteinExistence type="inferred from homology"/>
<dbReference type="InterPro" id="IPR011067">
    <property type="entry name" value="Plasmid_toxin/cell-grow_inhib"/>
</dbReference>
<accession>X5IH80</accession>
<dbReference type="EMBL" id="AB860415">
    <property type="protein sequence ID" value="BAO65702.1"/>
    <property type="molecule type" value="Genomic_DNA"/>
</dbReference>
<evidence type="ECO:0000313" key="6">
    <source>
        <dbReference type="EMBL" id="BAO65702.1"/>
    </source>
</evidence>
<evidence type="ECO:0000256" key="3">
    <source>
        <dbReference type="ARBA" id="ARBA00022649"/>
    </source>
</evidence>
<dbReference type="SUPFAM" id="SSF50118">
    <property type="entry name" value="Cell growth inhibitor/plasmid maintenance toxic component"/>
    <property type="match status" value="1"/>
</dbReference>
<comment type="similarity">
    <text evidence="1">Belongs to the PemK/MazF family.</text>
</comment>
<evidence type="ECO:0000256" key="4">
    <source>
        <dbReference type="ARBA" id="ARBA00031226"/>
    </source>
</evidence>
<dbReference type="Pfam" id="PF02452">
    <property type="entry name" value="PemK_toxin"/>
    <property type="match status" value="1"/>
</dbReference>
<evidence type="ECO:0000256" key="5">
    <source>
        <dbReference type="ARBA" id="ARBA00032054"/>
    </source>
</evidence>
<dbReference type="AlphaFoldDB" id="X5IH80"/>
<evidence type="ECO:0000256" key="1">
    <source>
        <dbReference type="ARBA" id="ARBA00007521"/>
    </source>
</evidence>
<evidence type="ECO:0000256" key="2">
    <source>
        <dbReference type="ARBA" id="ARBA00019638"/>
    </source>
</evidence>
<dbReference type="GO" id="GO:0003677">
    <property type="term" value="F:DNA binding"/>
    <property type="evidence" value="ECO:0007669"/>
    <property type="project" value="InterPro"/>
</dbReference>
<dbReference type="Gene3D" id="2.30.30.110">
    <property type="match status" value="1"/>
</dbReference>
<reference evidence="6" key="1">
    <citation type="submission" date="2013-10" db="EMBL/GenBank/DDBJ databases">
        <title>Staphylococcus aureus pathogenicity island sequence.</title>
        <authorList>
            <person name="Suzuki Y."/>
            <person name="Nakama A."/>
            <person name="Kai A."/>
            <person name="Sato'o Y."/>
            <person name="Kamata Y."/>
        </authorList>
    </citation>
    <scope>NUCLEOTIDE SEQUENCE</scope>
    <source>
        <strain evidence="6">Tokyo12413</strain>
    </source>
</reference>
<sequence>MDNRINKAVSIYKQLYNTDNKKFKFLPNWLETTSYWFNMEHNNNINKKYKKFSRGSIIYLDFGINIGHEFSGRHFGIVLNKNDSPYNSLVTVVPLSSKNKKHYLPLQNIVFKTSLSILNKTVDNIEFDLDVINHVIFTVIEIINKNNLQNTLEQNTIDYLDDFAIKTRFPTEREVINKGKNIVESFNLYNDPKNFSALFNYLLIDVNDRKSKVNNLREVINKYKKFDKNTFACTQNVVTISKLRILKINAEDPSGRMKLDFDSMKLVDNEIKNKLIN</sequence>